<dbReference type="RefSeq" id="WP_013821486.1">
    <property type="nucleotide sequence ID" value="NC_015573.1"/>
</dbReference>
<evidence type="ECO:0000313" key="2">
    <source>
        <dbReference type="EMBL" id="AEG13971.1"/>
    </source>
</evidence>
<evidence type="ECO:0000313" key="3">
    <source>
        <dbReference type="Proteomes" id="UP000009229"/>
    </source>
</evidence>
<organism evidence="2 3">
    <name type="scientific">Desulfofundulus kuznetsovii (strain DSM 6115 / VKM B-1805 / 17)</name>
    <name type="common">Desulfotomaculum kuznetsovii</name>
    <dbReference type="NCBI Taxonomy" id="760568"/>
    <lineage>
        <taxon>Bacteria</taxon>
        <taxon>Bacillati</taxon>
        <taxon>Bacillota</taxon>
        <taxon>Clostridia</taxon>
        <taxon>Eubacteriales</taxon>
        <taxon>Peptococcaceae</taxon>
        <taxon>Desulfofundulus</taxon>
    </lineage>
</organism>
<dbReference type="KEGG" id="dku:Desku_0342"/>
<name>A0AAU8PAN1_DESK7</name>
<reference evidence="3" key="1">
    <citation type="submission" date="2011-05" db="EMBL/GenBank/DDBJ databases">
        <title>Complete sequence of Desulfotomaculum kuznetsovii DSM 6115.</title>
        <authorList>
            <person name="Lucas S."/>
            <person name="Han J."/>
            <person name="Lapidus A."/>
            <person name="Cheng J.-F."/>
            <person name="Goodwin L."/>
            <person name="Pitluck S."/>
            <person name="Peters L."/>
            <person name="Mikhailova N."/>
            <person name="Lu M."/>
            <person name="Saunders E."/>
            <person name="Han C."/>
            <person name="Tapia R."/>
            <person name="Land M."/>
            <person name="Hauser L."/>
            <person name="Kyrpides N."/>
            <person name="Ivanova N."/>
            <person name="Pagani I."/>
            <person name="Nazina T."/>
            <person name="Ivanova A."/>
            <person name="Parshina S."/>
            <person name="Kuever J."/>
            <person name="Muyzer G."/>
            <person name="Plugge C."/>
            <person name="Stams A."/>
            <person name="Woyke T."/>
        </authorList>
    </citation>
    <scope>NUCLEOTIDE SEQUENCE [LARGE SCALE GENOMIC DNA]</scope>
    <source>
        <strain evidence="3">DSM 6115 / VKM B-1805 / 17</strain>
    </source>
</reference>
<evidence type="ECO:0000259" key="1">
    <source>
        <dbReference type="Pfam" id="PF04015"/>
    </source>
</evidence>
<feature type="domain" description="DUF362" evidence="1">
    <location>
        <begin position="37"/>
        <end position="237"/>
    </location>
</feature>
<dbReference type="Proteomes" id="UP000009229">
    <property type="component" value="Chromosome"/>
</dbReference>
<proteinExistence type="predicted"/>
<sequence length="430" mass="48413">MATPVVSIVKNVNTYESLKKALELCNGLREFKKSDKILIKPNLVYWDFDLPFPPYGVITTSEVIFALVQILYEEGYTNITIGEATFGINESIAKKIFKVLGYQKLYEKFGAEIVDFNEDKFEAVDVGGFKLSIARKALEADKIISVPVLKTHNQCKVSLGIKNLKGCLSINSKRHCHGKEEELDHMFPRIAEKLPVALTIIDGIFALAKGPGLTGKAYRKDILVASPDIFSCDVVGAALLGYKAKEVEHLKFFAKRNQRSTELSEIEVRGESLENHATFLEYDWEWTEDNTGPLGFKKRGITGIAIRKYDNSLCTACSKLYNPMLILLMSAYKGEPFPGIEVLTGKRQKASPGFEKTILFGKCAYVENKDNPNIKKAIAIKGCPPDLGEFVRLLNEEGIQCDYNQYVQYRHYIFNRYQGMEGFDMGLFIK</sequence>
<dbReference type="Pfam" id="PF04015">
    <property type="entry name" value="DUF362"/>
    <property type="match status" value="1"/>
</dbReference>
<gene>
    <name evidence="2" type="ordered locus">Desku_0342</name>
</gene>
<protein>
    <recommendedName>
        <fullName evidence="1">DUF362 domain-containing protein</fullName>
    </recommendedName>
</protein>
<accession>A0AAU8PAN1</accession>
<dbReference type="EMBL" id="CP002770">
    <property type="protein sequence ID" value="AEG13971.1"/>
    <property type="molecule type" value="Genomic_DNA"/>
</dbReference>
<dbReference type="InterPro" id="IPR007160">
    <property type="entry name" value="DUF362"/>
</dbReference>
<dbReference type="AlphaFoldDB" id="A0AAU8PAN1"/>
<keyword evidence="3" id="KW-1185">Reference proteome</keyword>